<comment type="similarity">
    <text evidence="1">Belongs to the peptidase M20A family.</text>
</comment>
<keyword evidence="4" id="KW-0862">Zinc</keyword>
<dbReference type="GeneID" id="94825777"/>
<keyword evidence="7" id="KW-1185">Reference proteome</keyword>
<feature type="transmembrane region" description="Helical" evidence="5">
    <location>
        <begin position="12"/>
        <end position="31"/>
    </location>
</feature>
<evidence type="ECO:0000256" key="3">
    <source>
        <dbReference type="ARBA" id="ARBA00022801"/>
    </source>
</evidence>
<dbReference type="VEuPathDB" id="TrichDB:TRFO_03062"/>
<dbReference type="GO" id="GO:0016787">
    <property type="term" value="F:hydrolase activity"/>
    <property type="evidence" value="ECO:0007669"/>
    <property type="project" value="UniProtKB-KW"/>
</dbReference>
<dbReference type="Gene3D" id="3.40.630.10">
    <property type="entry name" value="Zn peptidases"/>
    <property type="match status" value="1"/>
</dbReference>
<evidence type="ECO:0000256" key="1">
    <source>
        <dbReference type="ARBA" id="ARBA00006247"/>
    </source>
</evidence>
<proteinExistence type="inferred from homology"/>
<organism evidence="6 7">
    <name type="scientific">Tritrichomonas foetus</name>
    <dbReference type="NCBI Taxonomy" id="1144522"/>
    <lineage>
        <taxon>Eukaryota</taxon>
        <taxon>Metamonada</taxon>
        <taxon>Parabasalia</taxon>
        <taxon>Tritrichomonadida</taxon>
        <taxon>Tritrichomonadidae</taxon>
        <taxon>Tritrichomonas</taxon>
    </lineage>
</organism>
<dbReference type="PANTHER" id="PTHR43808:SF8">
    <property type="entry name" value="PEPTIDASE M20 DIMERISATION DOMAIN-CONTAINING PROTEIN"/>
    <property type="match status" value="1"/>
</dbReference>
<dbReference type="Proteomes" id="UP000179807">
    <property type="component" value="Unassembled WGS sequence"/>
</dbReference>
<dbReference type="SUPFAM" id="SSF55031">
    <property type="entry name" value="Bacterial exopeptidase dimerisation domain"/>
    <property type="match status" value="1"/>
</dbReference>
<gene>
    <name evidence="6" type="ORF">TRFO_03062</name>
</gene>
<keyword evidence="2" id="KW-0479">Metal-binding</keyword>
<dbReference type="SUPFAM" id="SSF53187">
    <property type="entry name" value="Zn-dependent exopeptidases"/>
    <property type="match status" value="1"/>
</dbReference>
<evidence type="ECO:0000313" key="6">
    <source>
        <dbReference type="EMBL" id="OHT14775.1"/>
    </source>
</evidence>
<evidence type="ECO:0000256" key="4">
    <source>
        <dbReference type="ARBA" id="ARBA00022833"/>
    </source>
</evidence>
<reference evidence="6" key="1">
    <citation type="submission" date="2016-10" db="EMBL/GenBank/DDBJ databases">
        <authorList>
            <person name="Benchimol M."/>
            <person name="Almeida L.G."/>
            <person name="Vasconcelos A.T."/>
            <person name="Perreira-Neves A."/>
            <person name="Rosa I.A."/>
            <person name="Tasca T."/>
            <person name="Bogo M.R."/>
            <person name="de Souza W."/>
        </authorList>
    </citation>
    <scope>NUCLEOTIDE SEQUENCE [LARGE SCALE GENOMIC DNA]</scope>
    <source>
        <strain evidence="6">K</strain>
    </source>
</reference>
<dbReference type="OrthoDB" id="3064516at2759"/>
<dbReference type="InterPro" id="IPR050072">
    <property type="entry name" value="Peptidase_M20A"/>
</dbReference>
<dbReference type="InterPro" id="IPR036264">
    <property type="entry name" value="Bact_exopeptidase_dim_dom"/>
</dbReference>
<evidence type="ECO:0000256" key="2">
    <source>
        <dbReference type="ARBA" id="ARBA00022723"/>
    </source>
</evidence>
<evidence type="ECO:0000256" key="5">
    <source>
        <dbReference type="SAM" id="Phobius"/>
    </source>
</evidence>
<dbReference type="PANTHER" id="PTHR43808">
    <property type="entry name" value="ACETYLORNITHINE DEACETYLASE"/>
    <property type="match status" value="1"/>
</dbReference>
<protein>
    <submittedName>
        <fullName evidence="6">Clan MH, family M20, peptidase T-like metallopeptidase</fullName>
    </submittedName>
</protein>
<sequence length="552" mass="61812">MKNLSNVKINKKAAIITGCACATGLALYGAYKFFENIDDVDPSRVKYPKVTSLTQLDKRIQNLATQYEKDAAQLLRELISFPEDHLQADPLCGTSNHEKLRLEFLRQRIIDLGAVLNKSDVNFDDFGNLVWHVSDPQDPVPLNDRKVIYLDARSDTVPAQNDQWHTRLGSGIDAFQGMVDPATVNDDALRAELGFVPPRDRWQNVIFGRGSADQLQGIVSAVFATKILLETINLESLKGCVIIAIASVSGSENAGGSIFNRFNRQTLSQWQVPDCVILLQSTGDVDIGPCGIYIGQQGRCQIEVEVVGCTAQNGLNALEYGSLIIAEAENQAKKCFKKSKFMGYGTRTVISTKNEVSNDPNIPSRFTFRFDRRTTHGELWNELIKEIQLLKTVKRARDDGMQVNITIPRYRSKSWKGVIADNDLVYQSWLTPPENPVVMTAVEAYKRVVSPNLDLPKRLTNEEIPKIPRISRWISSSDGVGYLMPKDQYRFKIEKKNWISNGQSIFPPIFGIGAGYEQHSGKLGEYVSKEHLWVPISVAARFPSLFAQQEKV</sequence>
<comment type="caution">
    <text evidence="6">The sequence shown here is derived from an EMBL/GenBank/DDBJ whole genome shotgun (WGS) entry which is preliminary data.</text>
</comment>
<keyword evidence="3" id="KW-0378">Hydrolase</keyword>
<keyword evidence="5" id="KW-0472">Membrane</keyword>
<dbReference type="EMBL" id="MLAK01000325">
    <property type="protein sequence ID" value="OHT14775.1"/>
    <property type="molecule type" value="Genomic_DNA"/>
</dbReference>
<keyword evidence="5" id="KW-0812">Transmembrane</keyword>
<evidence type="ECO:0000313" key="7">
    <source>
        <dbReference type="Proteomes" id="UP000179807"/>
    </source>
</evidence>
<keyword evidence="5" id="KW-1133">Transmembrane helix</keyword>
<name>A0A1J4KU34_9EUKA</name>
<dbReference type="AlphaFoldDB" id="A0A1J4KU34"/>
<accession>A0A1J4KU34</accession>
<dbReference type="RefSeq" id="XP_068367911.1">
    <property type="nucleotide sequence ID" value="XM_068491073.1"/>
</dbReference>